<proteinExistence type="predicted"/>
<feature type="domain" description="DUF2087" evidence="1">
    <location>
        <begin position="92"/>
        <end position="161"/>
    </location>
</feature>
<dbReference type="RefSeq" id="WP_179577711.1">
    <property type="nucleotide sequence ID" value="NZ_JACCFM010000001.1"/>
</dbReference>
<dbReference type="Proteomes" id="UP000537260">
    <property type="component" value="Unassembled WGS sequence"/>
</dbReference>
<name>A0A7Z0J5G1_9MICO</name>
<dbReference type="AlphaFoldDB" id="A0A7Z0J5G1"/>
<accession>A0A7Z0J5G1</accession>
<sequence length="164" mass="18286">MAIAWRNIVAMLANPDLRTAYAEVILAEHAATPLTDAQRATALVKLERSGILIRNDEGDLAVDSESLRVLLAEPADRPSREGFRRFLRADGRIDRFPATRDERLAFLEWLTAQAFVPGEVLVEKQVNQRLSSLSDDVALVRRSLIDHGLLERAPDGGSYWLPAK</sequence>
<dbReference type="InterPro" id="IPR018656">
    <property type="entry name" value="DUF2087"/>
</dbReference>
<dbReference type="EMBL" id="JACCFM010000001">
    <property type="protein sequence ID" value="NYJ18859.1"/>
    <property type="molecule type" value="Genomic_DNA"/>
</dbReference>
<comment type="caution">
    <text evidence="2">The sequence shown here is derived from an EMBL/GenBank/DDBJ whole genome shotgun (WGS) entry which is preliminary data.</text>
</comment>
<evidence type="ECO:0000259" key="1">
    <source>
        <dbReference type="Pfam" id="PF09860"/>
    </source>
</evidence>
<evidence type="ECO:0000313" key="2">
    <source>
        <dbReference type="EMBL" id="NYJ18859.1"/>
    </source>
</evidence>
<gene>
    <name evidence="2" type="ORF">HNR05_000650</name>
</gene>
<evidence type="ECO:0000313" key="3">
    <source>
        <dbReference type="Proteomes" id="UP000537260"/>
    </source>
</evidence>
<protein>
    <recommendedName>
        <fullName evidence="1">DUF2087 domain-containing protein</fullName>
    </recommendedName>
</protein>
<reference evidence="2 3" key="1">
    <citation type="submission" date="2020-07" db="EMBL/GenBank/DDBJ databases">
        <title>Sequencing the genomes of 1000 actinobacteria strains.</title>
        <authorList>
            <person name="Klenk H.-P."/>
        </authorList>
    </citation>
    <scope>NUCLEOTIDE SEQUENCE [LARGE SCALE GENOMIC DNA]</scope>
    <source>
        <strain evidence="2 3">LI1</strain>
    </source>
</reference>
<keyword evidence="3" id="KW-1185">Reference proteome</keyword>
<organism evidence="2 3">
    <name type="scientific">Glaciibacter psychrotolerans</name>
    <dbReference type="NCBI Taxonomy" id="670054"/>
    <lineage>
        <taxon>Bacteria</taxon>
        <taxon>Bacillati</taxon>
        <taxon>Actinomycetota</taxon>
        <taxon>Actinomycetes</taxon>
        <taxon>Micrococcales</taxon>
        <taxon>Microbacteriaceae</taxon>
        <taxon>Glaciibacter</taxon>
    </lineage>
</organism>
<dbReference type="Pfam" id="PF09860">
    <property type="entry name" value="DUF2087"/>
    <property type="match status" value="1"/>
</dbReference>